<dbReference type="AlphaFoldDB" id="A0A6A0A6N7"/>
<gene>
    <name evidence="1" type="ORF">HaLaN_26658</name>
</gene>
<reference evidence="1 2" key="1">
    <citation type="submission" date="2020-02" db="EMBL/GenBank/DDBJ databases">
        <title>Draft genome sequence of Haematococcus lacustris strain NIES-144.</title>
        <authorList>
            <person name="Morimoto D."/>
            <person name="Nakagawa S."/>
            <person name="Yoshida T."/>
            <person name="Sawayama S."/>
        </authorList>
    </citation>
    <scope>NUCLEOTIDE SEQUENCE [LARGE SCALE GENOMIC DNA]</scope>
    <source>
        <strain evidence="1 2">NIES-144</strain>
    </source>
</reference>
<accession>A0A6A0A6N7</accession>
<dbReference type="Proteomes" id="UP000485058">
    <property type="component" value="Unassembled WGS sequence"/>
</dbReference>
<protein>
    <submittedName>
        <fullName evidence="1">Uncharacterized protein</fullName>
    </submittedName>
</protein>
<sequence>MAIEHVSITSIIYSSPLPAAALWPVLTFTTGGVSEVEQLREQLAALQRQGPRAALEPSAAAEWRQVTPPDCGCRPYCRTLAALLTPRAAASTEAASAPALGVVSGQTVAPTVHCNADVTGNGPRGGSYDGKDWVGTPSSLPPQPPPQGQVPVLWSCPPETPLSLHSKVRGAPCSSGLPLELPREACPVLCGAQARGGGAGGGGLLLTVQSRSCVRRPGVSRRSRRIVTGSRVLLHSTGNVPECEYVRRSGFVPGTSQT</sequence>
<dbReference type="EMBL" id="BLLF01003782">
    <property type="protein sequence ID" value="GFH28206.1"/>
    <property type="molecule type" value="Genomic_DNA"/>
</dbReference>
<keyword evidence="2" id="KW-1185">Reference proteome</keyword>
<organism evidence="1 2">
    <name type="scientific">Haematococcus lacustris</name>
    <name type="common">Green alga</name>
    <name type="synonym">Haematococcus pluvialis</name>
    <dbReference type="NCBI Taxonomy" id="44745"/>
    <lineage>
        <taxon>Eukaryota</taxon>
        <taxon>Viridiplantae</taxon>
        <taxon>Chlorophyta</taxon>
        <taxon>core chlorophytes</taxon>
        <taxon>Chlorophyceae</taxon>
        <taxon>CS clade</taxon>
        <taxon>Chlamydomonadales</taxon>
        <taxon>Haematococcaceae</taxon>
        <taxon>Haematococcus</taxon>
    </lineage>
</organism>
<name>A0A6A0A6N7_HAELA</name>
<proteinExistence type="predicted"/>
<comment type="caution">
    <text evidence="1">The sequence shown here is derived from an EMBL/GenBank/DDBJ whole genome shotgun (WGS) entry which is preliminary data.</text>
</comment>
<evidence type="ECO:0000313" key="2">
    <source>
        <dbReference type="Proteomes" id="UP000485058"/>
    </source>
</evidence>
<evidence type="ECO:0000313" key="1">
    <source>
        <dbReference type="EMBL" id="GFH28206.1"/>
    </source>
</evidence>